<dbReference type="InParanoid" id="G0P292"/>
<dbReference type="HOGENOM" id="CLU_2173215_0_0_1"/>
<sequence>MCCTNVAAYVDSKLPPPSSSTHTAILVVRNVPTMGWVYYALAGSSTFTTLFIVQFPSAWLFNVVASVVLIVVAALYLLRESYLQLESTLLGILQIFKKRVVRIPWSFTAL</sequence>
<dbReference type="EMBL" id="GL380022">
    <property type="protein sequence ID" value="EGT42968.1"/>
    <property type="molecule type" value="Genomic_DNA"/>
</dbReference>
<dbReference type="Proteomes" id="UP000008068">
    <property type="component" value="Unassembled WGS sequence"/>
</dbReference>
<feature type="transmembrane region" description="Helical" evidence="1">
    <location>
        <begin position="59"/>
        <end position="78"/>
    </location>
</feature>
<feature type="transmembrane region" description="Helical" evidence="1">
    <location>
        <begin position="36"/>
        <end position="53"/>
    </location>
</feature>
<evidence type="ECO:0000313" key="3">
    <source>
        <dbReference type="Proteomes" id="UP000008068"/>
    </source>
</evidence>
<evidence type="ECO:0000313" key="2">
    <source>
        <dbReference type="EMBL" id="EGT42968.1"/>
    </source>
</evidence>
<keyword evidence="1" id="KW-0812">Transmembrane</keyword>
<gene>
    <name evidence="2" type="ORF">CAEBREN_15407</name>
</gene>
<dbReference type="AlphaFoldDB" id="G0P292"/>
<reference evidence="3" key="1">
    <citation type="submission" date="2011-07" db="EMBL/GenBank/DDBJ databases">
        <authorList>
            <consortium name="Caenorhabditis brenneri Sequencing and Analysis Consortium"/>
            <person name="Wilson R.K."/>
        </authorList>
    </citation>
    <scope>NUCLEOTIDE SEQUENCE [LARGE SCALE GENOMIC DNA]</scope>
    <source>
        <strain evidence="3">PB2801</strain>
    </source>
</reference>
<keyword evidence="1" id="KW-1133">Transmembrane helix</keyword>
<proteinExistence type="predicted"/>
<accession>G0P292</accession>
<name>G0P292_CAEBE</name>
<keyword evidence="3" id="KW-1185">Reference proteome</keyword>
<organism evidence="3">
    <name type="scientific">Caenorhabditis brenneri</name>
    <name type="common">Nematode worm</name>
    <dbReference type="NCBI Taxonomy" id="135651"/>
    <lineage>
        <taxon>Eukaryota</taxon>
        <taxon>Metazoa</taxon>
        <taxon>Ecdysozoa</taxon>
        <taxon>Nematoda</taxon>
        <taxon>Chromadorea</taxon>
        <taxon>Rhabditida</taxon>
        <taxon>Rhabditina</taxon>
        <taxon>Rhabditomorpha</taxon>
        <taxon>Rhabditoidea</taxon>
        <taxon>Rhabditidae</taxon>
        <taxon>Peloderinae</taxon>
        <taxon>Caenorhabditis</taxon>
    </lineage>
</organism>
<protein>
    <submittedName>
        <fullName evidence="2">Uncharacterized protein</fullName>
    </submittedName>
</protein>
<keyword evidence="1" id="KW-0472">Membrane</keyword>
<evidence type="ECO:0000256" key="1">
    <source>
        <dbReference type="SAM" id="Phobius"/>
    </source>
</evidence>